<evidence type="ECO:0000313" key="2">
    <source>
        <dbReference type="Proteomes" id="UP001057402"/>
    </source>
</evidence>
<proteinExistence type="predicted"/>
<evidence type="ECO:0000313" key="1">
    <source>
        <dbReference type="EMBL" id="KAI4389104.1"/>
    </source>
</evidence>
<dbReference type="EMBL" id="CM042880">
    <property type="protein sequence ID" value="KAI4389104.1"/>
    <property type="molecule type" value="Genomic_DNA"/>
</dbReference>
<comment type="caution">
    <text evidence="1">The sequence shown here is derived from an EMBL/GenBank/DDBJ whole genome shotgun (WGS) entry which is preliminary data.</text>
</comment>
<sequence>MLGDVTKKCVMVMRIFAGGRNSHTRLCSTKNILTVNGKFPGPTLYLRKGETIIVNVYNKAAYNITIHWHGVNQPRNPWSDGPEFITQCPIRPGGKFTQKVIFTVEEGTLWWHAHSDWLRATVHGAIVIHPKEGSSYPFPKPDKEVPIILGRLTKQSLLFINTYTFKLKVEKGKTYMLRLINAVMQELMFFSVANHSLTVVASDASYTKPLMRDVITISPGQTIDVLLKANQEPGNYYMASHAYASAAGVLYDNTTTTAIVVYAGDYSPILPPLLPLLPYFNDTATSVSFTGSLRSLASKEYPVNVPKDITDKLIFVISMNLSPCPANRTCQGPFGYRLSASINNVSFVRPSIDVLQAYYYHINRVFGDNQPSFPPKTFNFTGDNSLFYPYNPKNGTMVKVLKFNSTVEIVLQGTNLLSGTDHPIHLHGYSFYVVGSGFGNYDPKKDPLGYNLVDPPLQNTIAVPKNGWTAIRFRADNPGVWFMHCHIESHQSWGMGTTFIVRDGKLPSSRMLPPPRDMPPC</sequence>
<organism evidence="1 2">
    <name type="scientific">Melastoma candidum</name>
    <dbReference type="NCBI Taxonomy" id="119954"/>
    <lineage>
        <taxon>Eukaryota</taxon>
        <taxon>Viridiplantae</taxon>
        <taxon>Streptophyta</taxon>
        <taxon>Embryophyta</taxon>
        <taxon>Tracheophyta</taxon>
        <taxon>Spermatophyta</taxon>
        <taxon>Magnoliopsida</taxon>
        <taxon>eudicotyledons</taxon>
        <taxon>Gunneridae</taxon>
        <taxon>Pentapetalae</taxon>
        <taxon>rosids</taxon>
        <taxon>malvids</taxon>
        <taxon>Myrtales</taxon>
        <taxon>Melastomataceae</taxon>
        <taxon>Melastomatoideae</taxon>
        <taxon>Melastomateae</taxon>
        <taxon>Melastoma</taxon>
    </lineage>
</organism>
<name>A0ACB9SGY7_9MYRT</name>
<accession>A0ACB9SGY7</accession>
<gene>
    <name evidence="1" type="ORF">MLD38_001366</name>
</gene>
<dbReference type="Proteomes" id="UP001057402">
    <property type="component" value="Chromosome 1"/>
</dbReference>
<keyword evidence="2" id="KW-1185">Reference proteome</keyword>
<reference evidence="2" key="1">
    <citation type="journal article" date="2023" name="Front. Plant Sci.">
        <title>Chromosomal-level genome assembly of Melastoma candidum provides insights into trichome evolution.</title>
        <authorList>
            <person name="Zhong Y."/>
            <person name="Wu W."/>
            <person name="Sun C."/>
            <person name="Zou P."/>
            <person name="Liu Y."/>
            <person name="Dai S."/>
            <person name="Zhou R."/>
        </authorList>
    </citation>
    <scope>NUCLEOTIDE SEQUENCE [LARGE SCALE GENOMIC DNA]</scope>
</reference>
<protein>
    <submittedName>
        <fullName evidence="1">Uncharacterized protein</fullName>
    </submittedName>
</protein>